<dbReference type="Proteomes" id="UP001500683">
    <property type="component" value="Unassembled WGS sequence"/>
</dbReference>
<evidence type="ECO:0000313" key="3">
    <source>
        <dbReference type="Proteomes" id="UP001500683"/>
    </source>
</evidence>
<gene>
    <name evidence="2" type="ORF">GCM10022214_41010</name>
</gene>
<feature type="signal peptide" evidence="1">
    <location>
        <begin position="1"/>
        <end position="24"/>
    </location>
</feature>
<feature type="chain" id="PRO_5046414390" evidence="1">
    <location>
        <begin position="25"/>
        <end position="99"/>
    </location>
</feature>
<reference evidence="3" key="1">
    <citation type="journal article" date="2019" name="Int. J. Syst. Evol. Microbiol.">
        <title>The Global Catalogue of Microorganisms (GCM) 10K type strain sequencing project: providing services to taxonomists for standard genome sequencing and annotation.</title>
        <authorList>
            <consortium name="The Broad Institute Genomics Platform"/>
            <consortium name="The Broad Institute Genome Sequencing Center for Infectious Disease"/>
            <person name="Wu L."/>
            <person name="Ma J."/>
        </authorList>
    </citation>
    <scope>NUCLEOTIDE SEQUENCE [LARGE SCALE GENOMIC DNA]</scope>
    <source>
        <strain evidence="3">JCM 16702</strain>
    </source>
</reference>
<comment type="caution">
    <text evidence="2">The sequence shown here is derived from an EMBL/GenBank/DDBJ whole genome shotgun (WGS) entry which is preliminary data.</text>
</comment>
<accession>A0ABP7W1J3</accession>
<sequence>MKLKIFAATLLTGTALSIGSSVIAAGAAAADTEPAGRDYSAQGIYPARYYAPTEAGRQACESDAATIRDGSTGAWCSYSPGHPDAGGPAWVLWVNDGTG</sequence>
<evidence type="ECO:0000313" key="2">
    <source>
        <dbReference type="EMBL" id="GAA4078663.1"/>
    </source>
</evidence>
<proteinExistence type="predicted"/>
<evidence type="ECO:0000256" key="1">
    <source>
        <dbReference type="SAM" id="SignalP"/>
    </source>
</evidence>
<protein>
    <submittedName>
        <fullName evidence="2">Uncharacterized protein</fullName>
    </submittedName>
</protein>
<name>A0ABP7W1J3_9ACTN</name>
<keyword evidence="1" id="KW-0732">Signal</keyword>
<keyword evidence="3" id="KW-1185">Reference proteome</keyword>
<organism evidence="2 3">
    <name type="scientific">Actinomadura miaoliensis</name>
    <dbReference type="NCBI Taxonomy" id="430685"/>
    <lineage>
        <taxon>Bacteria</taxon>
        <taxon>Bacillati</taxon>
        <taxon>Actinomycetota</taxon>
        <taxon>Actinomycetes</taxon>
        <taxon>Streptosporangiales</taxon>
        <taxon>Thermomonosporaceae</taxon>
        <taxon>Actinomadura</taxon>
    </lineage>
</organism>
<dbReference type="RefSeq" id="WP_344949642.1">
    <property type="nucleotide sequence ID" value="NZ_BAAAZG010000025.1"/>
</dbReference>
<dbReference type="EMBL" id="BAAAZG010000025">
    <property type="protein sequence ID" value="GAA4078663.1"/>
    <property type="molecule type" value="Genomic_DNA"/>
</dbReference>